<dbReference type="NCBIfam" id="NF041889">
    <property type="entry name" value="Lmo0654_fam"/>
    <property type="match status" value="1"/>
</dbReference>
<comment type="caution">
    <text evidence="1">The sequence shown here is derived from an EMBL/GenBank/DDBJ whole genome shotgun (WGS) entry which is preliminary data.</text>
</comment>
<accession>W7DQ43</accession>
<reference evidence="1 2" key="1">
    <citation type="submission" date="2012-12" db="EMBL/GenBank/DDBJ databases">
        <title>Novel taxa of Listeriaceae from agricultural environments in the United States.</title>
        <authorList>
            <person name="den Bakker H.C."/>
            <person name="Allred A."/>
            <person name="Warchocki S."/>
            <person name="Wright E.M."/>
            <person name="Burrell A."/>
            <person name="Nightingale K.K."/>
            <person name="Kephart D."/>
            <person name="Wiedmann M."/>
        </authorList>
    </citation>
    <scope>NUCLEOTIDE SEQUENCE [LARGE SCALE GENOMIC DNA]</scope>
    <source>
        <strain evidence="1 2">FSL S10-1203</strain>
    </source>
</reference>
<gene>
    <name evidence="1" type="ORF">MCOL2_05995</name>
</gene>
<sequence length="57" mass="6796">MKEAERRELEDRLIELRQEYQNQVADSRDFEDPQLQNGPMNAAEVRLSGLRHEIKKN</sequence>
<evidence type="ECO:0000313" key="1">
    <source>
        <dbReference type="EMBL" id="EUJ59198.1"/>
    </source>
</evidence>
<evidence type="ECO:0000313" key="2">
    <source>
        <dbReference type="Proteomes" id="UP000019241"/>
    </source>
</evidence>
<proteinExistence type="predicted"/>
<name>W7DQ43_9LIST</name>
<protein>
    <submittedName>
        <fullName evidence="1">Uncharacterized protein</fullName>
    </submittedName>
</protein>
<dbReference type="AlphaFoldDB" id="W7DQ43"/>
<dbReference type="EMBL" id="AODM01000018">
    <property type="protein sequence ID" value="EUJ59198.1"/>
    <property type="molecule type" value="Genomic_DNA"/>
</dbReference>
<dbReference type="PATRIC" id="fig|1265822.4.peg.1216"/>
<dbReference type="Proteomes" id="UP000019241">
    <property type="component" value="Unassembled WGS sequence"/>
</dbReference>
<organism evidence="1 2">
    <name type="scientific">Listeria fleischmannii FSL S10-1203</name>
    <dbReference type="NCBI Taxonomy" id="1265822"/>
    <lineage>
        <taxon>Bacteria</taxon>
        <taxon>Bacillati</taxon>
        <taxon>Bacillota</taxon>
        <taxon>Bacilli</taxon>
        <taxon>Bacillales</taxon>
        <taxon>Listeriaceae</taxon>
        <taxon>Listeria</taxon>
    </lineage>
</organism>